<name>A0A2H0BLE6_9BACT</name>
<protein>
    <submittedName>
        <fullName evidence="1">Uncharacterized protein</fullName>
    </submittedName>
</protein>
<dbReference type="EMBL" id="PCSX01000012">
    <property type="protein sequence ID" value="PIP58369.1"/>
    <property type="molecule type" value="Genomic_DNA"/>
</dbReference>
<dbReference type="AlphaFoldDB" id="A0A2H0BLE6"/>
<accession>A0A2H0BLE6</accession>
<evidence type="ECO:0000313" key="2">
    <source>
        <dbReference type="Proteomes" id="UP000229334"/>
    </source>
</evidence>
<gene>
    <name evidence="1" type="ORF">COX02_00740</name>
</gene>
<dbReference type="Proteomes" id="UP000229334">
    <property type="component" value="Unassembled WGS sequence"/>
</dbReference>
<comment type="caution">
    <text evidence="1">The sequence shown here is derived from an EMBL/GenBank/DDBJ whole genome shotgun (WGS) entry which is preliminary data.</text>
</comment>
<proteinExistence type="predicted"/>
<sequence length="267" mass="27676">MIKLKRFILIKNYYSKKQNFSGRKLFIPVFSLLALSLALPALAYVASSTNYRLQSDSLNFAGNLSTSSSYNLQDTFGESGTGTSSSATYNLHAGYQAMNSDVSLTVSAPGNVTLSPAVDAKIGGSATGQAIWSVMTDDSAGYTITLAADTSPALKSSTDSFADYSSSPSFTWSVTSANANFGYSVLSTDAASAFLNNGSACNIGSTNTADRCWRGLSTSAVTVVSRSTANNPSGITSTVKFQAEAGSGREVTAGTYSATVNAIVTAN</sequence>
<evidence type="ECO:0000313" key="1">
    <source>
        <dbReference type="EMBL" id="PIP58369.1"/>
    </source>
</evidence>
<reference evidence="1 2" key="1">
    <citation type="submission" date="2017-09" db="EMBL/GenBank/DDBJ databases">
        <title>Depth-based differentiation of microbial function through sediment-hosted aquifers and enrichment of novel symbionts in the deep terrestrial subsurface.</title>
        <authorList>
            <person name="Probst A.J."/>
            <person name="Ladd B."/>
            <person name="Jarett J.K."/>
            <person name="Geller-Mcgrath D.E."/>
            <person name="Sieber C.M."/>
            <person name="Emerson J.B."/>
            <person name="Anantharaman K."/>
            <person name="Thomas B.C."/>
            <person name="Malmstrom R."/>
            <person name="Stieglmeier M."/>
            <person name="Klingl A."/>
            <person name="Woyke T."/>
            <person name="Ryan C.M."/>
            <person name="Banfield J.F."/>
        </authorList>
    </citation>
    <scope>NUCLEOTIDE SEQUENCE [LARGE SCALE GENOMIC DNA]</scope>
    <source>
        <strain evidence="1">CG22_combo_CG10-13_8_21_14_all_37_9</strain>
    </source>
</reference>
<organism evidence="1 2">
    <name type="scientific">Candidatus Vogelbacteria bacterium CG22_combo_CG10-13_8_21_14_all_37_9</name>
    <dbReference type="NCBI Taxonomy" id="1975046"/>
    <lineage>
        <taxon>Bacteria</taxon>
        <taxon>Candidatus Vogeliibacteriota</taxon>
    </lineage>
</organism>